<reference evidence="8 9" key="1">
    <citation type="submission" date="2014-05" db="EMBL/GenBank/DDBJ databases">
        <title>Whole genome shotgun sequence of Rhizobium rhizogenes NBRC 13257.</title>
        <authorList>
            <person name="Katano-Makiyama Y."/>
            <person name="Hosoyama A."/>
            <person name="Hashimoto M."/>
            <person name="Hosoyama Y."/>
            <person name="Noguchi M."/>
            <person name="Tsuchikane K."/>
            <person name="Kimura A."/>
            <person name="Ohji S."/>
            <person name="Ichikawa N."/>
            <person name="Yamazoe A."/>
            <person name="Fujita N."/>
        </authorList>
    </citation>
    <scope>NUCLEOTIDE SEQUENCE [LARGE SCALE GENOMIC DNA]</scope>
    <source>
        <strain evidence="8 9">NBRC 13257</strain>
    </source>
</reference>
<sequence length="394" mass="40713">MISGRTILCLALSQLIAWGVTYYLIGVFDMLMAADLGWSSEIIHGGFAIGLLAMGMVSPLAGRSIDRLGGRKVMVAGAVLTAIGCFALAICETLTGYYAAWICLGIAMRLTLYDAAFAALARIGGLQARRPMSQITLLGGLASATFWPAGHFLAVTFGWRGAVAVYGGLALLTIPLYLAIPEEQAGAQSETAAHSPPLASEPRHVIVFGGLYALLTGLANFLNAGMSAHMIGILTGLGLAASAAVWIAASRGVGQSLARLCEVLFGREIDPLLLTLLASLMLPIAFAAGLFAGTSIVAAIVFAALYGIGNGLLTITRGTLPLILFDPRSYGSVVGSLIAPSFVLSATAPVIYAFVIDGFGQAGALYLSASISMVALIAAAVLHLLGRRRLGLPM</sequence>
<keyword evidence="3 6" id="KW-0812">Transmembrane</keyword>
<evidence type="ECO:0000259" key="7">
    <source>
        <dbReference type="PROSITE" id="PS50850"/>
    </source>
</evidence>
<dbReference type="AlphaFoldDB" id="A0AA87U5W3"/>
<feature type="transmembrane region" description="Helical" evidence="6">
    <location>
        <begin position="269"/>
        <end position="290"/>
    </location>
</feature>
<dbReference type="GO" id="GO:0016020">
    <property type="term" value="C:membrane"/>
    <property type="evidence" value="ECO:0007669"/>
    <property type="project" value="UniProtKB-SubCell"/>
</dbReference>
<evidence type="ECO:0000256" key="3">
    <source>
        <dbReference type="ARBA" id="ARBA00022692"/>
    </source>
</evidence>
<dbReference type="Pfam" id="PF07690">
    <property type="entry name" value="MFS_1"/>
    <property type="match status" value="1"/>
</dbReference>
<keyword evidence="4 6" id="KW-1133">Transmembrane helix</keyword>
<dbReference type="PROSITE" id="PS50850">
    <property type="entry name" value="MFS"/>
    <property type="match status" value="1"/>
</dbReference>
<feature type="domain" description="Major facilitator superfamily (MFS) profile" evidence="7">
    <location>
        <begin position="7"/>
        <end position="387"/>
    </location>
</feature>
<feature type="transmembrane region" description="Helical" evidence="6">
    <location>
        <begin position="296"/>
        <end position="316"/>
    </location>
</feature>
<proteinExistence type="predicted"/>
<feature type="transmembrane region" description="Helical" evidence="6">
    <location>
        <begin position="205"/>
        <end position="222"/>
    </location>
</feature>
<keyword evidence="5 6" id="KW-0472">Membrane</keyword>
<dbReference type="Proteomes" id="UP000026941">
    <property type="component" value="Unassembled WGS sequence"/>
</dbReference>
<comment type="caution">
    <text evidence="8">The sequence shown here is derived from an EMBL/GenBank/DDBJ whole genome shotgun (WGS) entry which is preliminary data.</text>
</comment>
<accession>A0AA87U5W3</accession>
<feature type="transmembrane region" description="Helical" evidence="6">
    <location>
        <begin position="7"/>
        <end position="30"/>
    </location>
</feature>
<dbReference type="PANTHER" id="PTHR43385">
    <property type="entry name" value="RIBOFLAVIN TRANSPORTER RIBJ"/>
    <property type="match status" value="1"/>
</dbReference>
<protein>
    <submittedName>
        <fullName evidence="8">Major facilitator superfamily transporter</fullName>
    </submittedName>
</protein>
<comment type="subcellular location">
    <subcellularLocation>
        <location evidence="1">Membrane</location>
        <topology evidence="1">Multi-pass membrane protein</topology>
    </subcellularLocation>
</comment>
<dbReference type="InterPro" id="IPR020846">
    <property type="entry name" value="MFS_dom"/>
</dbReference>
<evidence type="ECO:0000256" key="5">
    <source>
        <dbReference type="ARBA" id="ARBA00023136"/>
    </source>
</evidence>
<feature type="transmembrane region" description="Helical" evidence="6">
    <location>
        <begin position="42"/>
        <end position="61"/>
    </location>
</feature>
<dbReference type="PANTHER" id="PTHR43385:SF1">
    <property type="entry name" value="RIBOFLAVIN TRANSPORTER RIBJ"/>
    <property type="match status" value="1"/>
</dbReference>
<feature type="transmembrane region" description="Helical" evidence="6">
    <location>
        <begin position="362"/>
        <end position="385"/>
    </location>
</feature>
<dbReference type="GO" id="GO:0022857">
    <property type="term" value="F:transmembrane transporter activity"/>
    <property type="evidence" value="ECO:0007669"/>
    <property type="project" value="InterPro"/>
</dbReference>
<dbReference type="InterPro" id="IPR036259">
    <property type="entry name" value="MFS_trans_sf"/>
</dbReference>
<evidence type="ECO:0000256" key="6">
    <source>
        <dbReference type="SAM" id="Phobius"/>
    </source>
</evidence>
<dbReference type="InterPro" id="IPR011701">
    <property type="entry name" value="MFS"/>
</dbReference>
<evidence type="ECO:0000256" key="4">
    <source>
        <dbReference type="ARBA" id="ARBA00022989"/>
    </source>
</evidence>
<feature type="transmembrane region" description="Helical" evidence="6">
    <location>
        <begin position="96"/>
        <end position="123"/>
    </location>
</feature>
<name>A0AA87U5W3_RHIRH</name>
<dbReference type="Gene3D" id="1.20.1250.20">
    <property type="entry name" value="MFS general substrate transporter like domains"/>
    <property type="match status" value="1"/>
</dbReference>
<dbReference type="GeneID" id="86852164"/>
<feature type="transmembrane region" description="Helical" evidence="6">
    <location>
        <begin position="73"/>
        <end position="90"/>
    </location>
</feature>
<keyword evidence="2" id="KW-0813">Transport</keyword>
<gene>
    <name evidence="8" type="ORF">RRH01S_11_00030</name>
</gene>
<feature type="transmembrane region" description="Helical" evidence="6">
    <location>
        <begin position="337"/>
        <end position="356"/>
    </location>
</feature>
<evidence type="ECO:0000256" key="1">
    <source>
        <dbReference type="ARBA" id="ARBA00004141"/>
    </source>
</evidence>
<dbReference type="EMBL" id="BAYX01000011">
    <property type="protein sequence ID" value="GAJ95096.1"/>
    <property type="molecule type" value="Genomic_DNA"/>
</dbReference>
<feature type="transmembrane region" description="Helical" evidence="6">
    <location>
        <begin position="135"/>
        <end position="157"/>
    </location>
</feature>
<evidence type="ECO:0000313" key="9">
    <source>
        <dbReference type="Proteomes" id="UP000026941"/>
    </source>
</evidence>
<evidence type="ECO:0000256" key="2">
    <source>
        <dbReference type="ARBA" id="ARBA00022448"/>
    </source>
</evidence>
<evidence type="ECO:0000313" key="8">
    <source>
        <dbReference type="EMBL" id="GAJ95096.1"/>
    </source>
</evidence>
<dbReference type="InterPro" id="IPR052983">
    <property type="entry name" value="MFS_Riboflavin_Transporter"/>
</dbReference>
<feature type="transmembrane region" description="Helical" evidence="6">
    <location>
        <begin position="228"/>
        <end position="249"/>
    </location>
</feature>
<dbReference type="RefSeq" id="WP_015917705.1">
    <property type="nucleotide sequence ID" value="NZ_BAYX01000011.1"/>
</dbReference>
<organism evidence="8 9">
    <name type="scientific">Rhizobium rhizogenes NBRC 13257</name>
    <dbReference type="NCBI Taxonomy" id="1220581"/>
    <lineage>
        <taxon>Bacteria</taxon>
        <taxon>Pseudomonadati</taxon>
        <taxon>Pseudomonadota</taxon>
        <taxon>Alphaproteobacteria</taxon>
        <taxon>Hyphomicrobiales</taxon>
        <taxon>Rhizobiaceae</taxon>
        <taxon>Rhizobium/Agrobacterium group</taxon>
        <taxon>Rhizobium</taxon>
    </lineage>
</organism>
<dbReference type="SUPFAM" id="SSF103473">
    <property type="entry name" value="MFS general substrate transporter"/>
    <property type="match status" value="1"/>
</dbReference>